<sequence length="387" mass="43559">MTSPHDLLPRWLVYHDVAAEAAATPNHFNLSQWDDGFTPSGCRGRSGKIVRDFPRGCPGLFAVVEQAVSERTANLLYASAVRARVWGVYVHKDELHVHASETSQKVHHDLEREEAEDPDAYRHALARATVEEFLLGNEGNEWITKKDWARTHGVAVWVIASDCNDETEYHLDYAEQVRYETNVIVPPIYGATVHVSPLRSSRTDETLVGERPMGVMEGGDFHVNVTGLDHYATYGYKTRKHDHRLTTDELETRSTHEVGWKRVSYNFRRGILCDGEFPHFSSRVRTLVPGASESDLPLKRVVVGLNLFPSEIGACVAQFPEHSRAFNRYVKLSQAAVKQTARLSSNTRQDGGWTLDSVRANPKQAAFLKLLVRKVREQKDKTATAST</sequence>
<evidence type="ECO:0000313" key="2">
    <source>
        <dbReference type="Proteomes" id="UP001163321"/>
    </source>
</evidence>
<comment type="caution">
    <text evidence="1">The sequence shown here is derived from an EMBL/GenBank/DDBJ whole genome shotgun (WGS) entry which is preliminary data.</text>
</comment>
<dbReference type="Proteomes" id="UP001163321">
    <property type="component" value="Chromosome 6"/>
</dbReference>
<protein>
    <submittedName>
        <fullName evidence="1">Uncharacterized protein</fullName>
    </submittedName>
</protein>
<accession>A0ACC0VWJ5</accession>
<gene>
    <name evidence="1" type="ORF">PsorP6_010446</name>
</gene>
<reference evidence="1 2" key="1">
    <citation type="journal article" date="2022" name="bioRxiv">
        <title>The genome of the oomycete Peronosclerospora sorghi, a cosmopolitan pathogen of maize and sorghum, is inflated with dispersed pseudogenes.</title>
        <authorList>
            <person name="Fletcher K."/>
            <person name="Martin F."/>
            <person name="Isakeit T."/>
            <person name="Cavanaugh K."/>
            <person name="Magill C."/>
            <person name="Michelmore R."/>
        </authorList>
    </citation>
    <scope>NUCLEOTIDE SEQUENCE [LARGE SCALE GENOMIC DNA]</scope>
    <source>
        <strain evidence="1">P6</strain>
    </source>
</reference>
<dbReference type="EMBL" id="CM047585">
    <property type="protein sequence ID" value="KAI9910279.1"/>
    <property type="molecule type" value="Genomic_DNA"/>
</dbReference>
<name>A0ACC0VWJ5_9STRA</name>
<keyword evidence="2" id="KW-1185">Reference proteome</keyword>
<proteinExistence type="predicted"/>
<organism evidence="1 2">
    <name type="scientific">Peronosclerospora sorghi</name>
    <dbReference type="NCBI Taxonomy" id="230839"/>
    <lineage>
        <taxon>Eukaryota</taxon>
        <taxon>Sar</taxon>
        <taxon>Stramenopiles</taxon>
        <taxon>Oomycota</taxon>
        <taxon>Peronosporomycetes</taxon>
        <taxon>Peronosporales</taxon>
        <taxon>Peronosporaceae</taxon>
        <taxon>Peronosclerospora</taxon>
    </lineage>
</organism>
<evidence type="ECO:0000313" key="1">
    <source>
        <dbReference type="EMBL" id="KAI9910279.1"/>
    </source>
</evidence>